<reference evidence="5" key="1">
    <citation type="submission" date="2017-04" db="EMBL/GenBank/DDBJ databases">
        <authorList>
            <person name="Varghese N."/>
            <person name="Submissions S."/>
        </authorList>
    </citation>
    <scope>NUCLEOTIDE SEQUENCE [LARGE SCALE GENOMIC DNA]</scope>
    <source>
        <strain evidence="5">DSM 20463</strain>
    </source>
</reference>
<dbReference type="EMBL" id="FWWR01000009">
    <property type="protein sequence ID" value="SMB80531.1"/>
    <property type="molecule type" value="Genomic_DNA"/>
</dbReference>
<dbReference type="InterPro" id="IPR001623">
    <property type="entry name" value="DnaJ_domain"/>
</dbReference>
<keyword evidence="2" id="KW-0143">Chaperone</keyword>
<dbReference type="SMART" id="SM00271">
    <property type="entry name" value="DnaJ"/>
    <property type="match status" value="1"/>
</dbReference>
<dbReference type="InterPro" id="IPR018253">
    <property type="entry name" value="DnaJ_domain_CS"/>
</dbReference>
<dbReference type="GO" id="GO:0051082">
    <property type="term" value="F:unfolded protein binding"/>
    <property type="evidence" value="ECO:0007669"/>
    <property type="project" value="InterPro"/>
</dbReference>
<dbReference type="SUPFAM" id="SSF49493">
    <property type="entry name" value="HSP40/DnaJ peptide-binding domain"/>
    <property type="match status" value="2"/>
</dbReference>
<dbReference type="Pfam" id="PF00226">
    <property type="entry name" value="DnaJ"/>
    <property type="match status" value="1"/>
</dbReference>
<evidence type="ECO:0000313" key="5">
    <source>
        <dbReference type="Proteomes" id="UP000192368"/>
    </source>
</evidence>
<dbReference type="Gene3D" id="2.60.260.20">
    <property type="entry name" value="Urease metallochaperone UreE, N-terminal domain"/>
    <property type="match status" value="2"/>
</dbReference>
<gene>
    <name evidence="4" type="ORF">SAMN00017477_0247</name>
</gene>
<dbReference type="Pfam" id="PF01556">
    <property type="entry name" value="DnaJ_C"/>
    <property type="match status" value="1"/>
</dbReference>
<dbReference type="OrthoDB" id="9779889at2"/>
<keyword evidence="4" id="KW-0238">DNA-binding</keyword>
<evidence type="ECO:0000259" key="3">
    <source>
        <dbReference type="PROSITE" id="PS50076"/>
    </source>
</evidence>
<dbReference type="InterPro" id="IPR008971">
    <property type="entry name" value="HSP40/DnaJ_pept-bd"/>
</dbReference>
<evidence type="ECO:0000313" key="4">
    <source>
        <dbReference type="EMBL" id="SMB80531.1"/>
    </source>
</evidence>
<dbReference type="PRINTS" id="PR00625">
    <property type="entry name" value="JDOMAIN"/>
</dbReference>
<evidence type="ECO:0000256" key="1">
    <source>
        <dbReference type="ARBA" id="ARBA00022705"/>
    </source>
</evidence>
<dbReference type="RefSeq" id="WP_084229954.1">
    <property type="nucleotide sequence ID" value="NZ_FWWR01000009.1"/>
</dbReference>
<dbReference type="GO" id="GO:0006260">
    <property type="term" value="P:DNA replication"/>
    <property type="evidence" value="ECO:0007669"/>
    <property type="project" value="UniProtKB-KW"/>
</dbReference>
<protein>
    <submittedName>
        <fullName evidence="4">Curved DNA-binding protein</fullName>
    </submittedName>
</protein>
<dbReference type="InterPro" id="IPR002939">
    <property type="entry name" value="DnaJ_C"/>
</dbReference>
<name>A0A1W1UI78_PEPAS</name>
<dbReference type="PROSITE" id="PS00636">
    <property type="entry name" value="DNAJ_1"/>
    <property type="match status" value="1"/>
</dbReference>
<sequence length="303" mass="34232">MKYRDYYEILGVNKSASEKEIKSAYRKLAKKYHPDLNGGDEKAQEKFKEISEAYEVLGDPEKKKKYDTFGSSYDFSNGANFDPSQYGYSYSSAGNGNFSDFFETFFGSDDRSSRGGFNFSDIFSDLGGRSKRKSNYRQQYNTDLSISLREAYHGTNKHMALSLNGKNIEVDIKVPAGITPGKKIKVNGEKYGVMGDILFKIDVHTSTTESLDGLNITKEEEIYPWQAALGDSIVIDNIDGKIKVKVPKNYRGTGKMRIPKKGFKDMKGNIGDLYIKFNIVNPTNLSDEQIKLYEELKAISIRE</sequence>
<dbReference type="AlphaFoldDB" id="A0A1W1UI78"/>
<dbReference type="PROSITE" id="PS50076">
    <property type="entry name" value="DNAJ_2"/>
    <property type="match status" value="1"/>
</dbReference>
<dbReference type="CDD" id="cd06257">
    <property type="entry name" value="DnaJ"/>
    <property type="match status" value="1"/>
</dbReference>
<evidence type="ECO:0000256" key="2">
    <source>
        <dbReference type="ARBA" id="ARBA00023186"/>
    </source>
</evidence>
<dbReference type="GO" id="GO:0006457">
    <property type="term" value="P:protein folding"/>
    <property type="evidence" value="ECO:0007669"/>
    <property type="project" value="InterPro"/>
</dbReference>
<proteinExistence type="predicted"/>
<dbReference type="InterPro" id="IPR051938">
    <property type="entry name" value="Apopto_cytoskel_mod"/>
</dbReference>
<organism evidence="4 5">
    <name type="scientific">Peptoniphilus asaccharolyticus DSM 20463</name>
    <dbReference type="NCBI Taxonomy" id="573058"/>
    <lineage>
        <taxon>Bacteria</taxon>
        <taxon>Bacillati</taxon>
        <taxon>Bacillota</taxon>
        <taxon>Tissierellia</taxon>
        <taxon>Tissierellales</taxon>
        <taxon>Peptoniphilaceae</taxon>
        <taxon>Peptoniphilus</taxon>
    </lineage>
</organism>
<dbReference type="CDD" id="cd10747">
    <property type="entry name" value="DnaJ_C"/>
    <property type="match status" value="1"/>
</dbReference>
<feature type="domain" description="J" evidence="3">
    <location>
        <begin position="5"/>
        <end position="70"/>
    </location>
</feature>
<keyword evidence="1" id="KW-0235">DNA replication</keyword>
<dbReference type="InterPro" id="IPR036869">
    <property type="entry name" value="J_dom_sf"/>
</dbReference>
<dbReference type="STRING" id="573058.SAMN00017477_0247"/>
<dbReference type="PANTHER" id="PTHR44145:SF3">
    <property type="entry name" value="DNAJ HOMOLOG SUBFAMILY A MEMBER 3, MITOCHONDRIAL"/>
    <property type="match status" value="1"/>
</dbReference>
<keyword evidence="5" id="KW-1185">Reference proteome</keyword>
<dbReference type="GO" id="GO:0003677">
    <property type="term" value="F:DNA binding"/>
    <property type="evidence" value="ECO:0007669"/>
    <property type="project" value="UniProtKB-KW"/>
</dbReference>
<dbReference type="Proteomes" id="UP000192368">
    <property type="component" value="Unassembled WGS sequence"/>
</dbReference>
<accession>A0A1W1UI78</accession>
<dbReference type="Gene3D" id="1.10.287.110">
    <property type="entry name" value="DnaJ domain"/>
    <property type="match status" value="1"/>
</dbReference>
<dbReference type="SUPFAM" id="SSF46565">
    <property type="entry name" value="Chaperone J-domain"/>
    <property type="match status" value="1"/>
</dbReference>
<dbReference type="PANTHER" id="PTHR44145">
    <property type="entry name" value="DNAJ HOMOLOG SUBFAMILY A MEMBER 3, MITOCHONDRIAL"/>
    <property type="match status" value="1"/>
</dbReference>